<comment type="similarity">
    <text evidence="2">Belongs to the IFI6/IFI27 family.</text>
</comment>
<keyword evidence="4 7" id="KW-1133">Transmembrane helix</keyword>
<sequence length="279" mass="29996">MPISSLELRDRLTDWMARSRRYPVFKGSSKDLSDWFRIVEEACEENYIVEAQWTGVGIFFISGDLKPVMEERQAKYVEKSGDEYWKWADFKDDIERVVAEAERIISEEEKETGPMDKAKDAIAQFRKDHPHIAASASAGLVVGGSVVLIPALGILALNAIGFTAGGVAAGSFAAALQSIFYGSATTGLFSLLQSIGATAVLPAAGTIIASVSAVGTGIASYVSSTSEENTADTSHLGKEDRHSRPPSPNLDGGDAPPPYQASEADIPVNYAVYTSTRRR</sequence>
<dbReference type="InterPro" id="IPR009311">
    <property type="entry name" value="IFI6/IFI27-like"/>
</dbReference>
<proteinExistence type="inferred from homology"/>
<evidence type="ECO:0000256" key="4">
    <source>
        <dbReference type="ARBA" id="ARBA00022989"/>
    </source>
</evidence>
<evidence type="ECO:0000256" key="7">
    <source>
        <dbReference type="SAM" id="Phobius"/>
    </source>
</evidence>
<feature type="transmembrane region" description="Helical" evidence="7">
    <location>
        <begin position="199"/>
        <end position="222"/>
    </location>
</feature>
<evidence type="ECO:0000256" key="5">
    <source>
        <dbReference type="ARBA" id="ARBA00023136"/>
    </source>
</evidence>
<evidence type="ECO:0000256" key="1">
    <source>
        <dbReference type="ARBA" id="ARBA00004141"/>
    </source>
</evidence>
<protein>
    <submittedName>
        <fullName evidence="8">Uncharacterized protein</fullName>
    </submittedName>
</protein>
<keyword evidence="9" id="KW-1185">Reference proteome</keyword>
<dbReference type="PANTHER" id="PTHR16932">
    <property type="entry name" value="INTERFERON ALPHA-INDUCIBLE PROTEIN 27"/>
    <property type="match status" value="1"/>
</dbReference>
<accession>A0A5C3KTG0</accession>
<dbReference type="AlphaFoldDB" id="A0A5C3KTG0"/>
<feature type="compositionally biased region" description="Polar residues" evidence="6">
    <location>
        <begin position="224"/>
        <end position="233"/>
    </location>
</feature>
<evidence type="ECO:0000313" key="8">
    <source>
        <dbReference type="EMBL" id="TFK23716.1"/>
    </source>
</evidence>
<dbReference type="InterPro" id="IPR038213">
    <property type="entry name" value="IFI6/IFI27-like_sf"/>
</dbReference>
<dbReference type="STRING" id="230819.A0A5C3KTG0"/>
<evidence type="ECO:0000256" key="2">
    <source>
        <dbReference type="ARBA" id="ARBA00007262"/>
    </source>
</evidence>
<dbReference type="OrthoDB" id="3068660at2759"/>
<evidence type="ECO:0000313" key="9">
    <source>
        <dbReference type="Proteomes" id="UP000307440"/>
    </source>
</evidence>
<dbReference type="Gene3D" id="6.10.110.10">
    <property type="match status" value="1"/>
</dbReference>
<dbReference type="Proteomes" id="UP000307440">
    <property type="component" value="Unassembled WGS sequence"/>
</dbReference>
<feature type="region of interest" description="Disordered" evidence="6">
    <location>
        <begin position="224"/>
        <end position="279"/>
    </location>
</feature>
<dbReference type="PANTHER" id="PTHR16932:SF18">
    <property type="entry name" value="INTERFERON, ALPHA-INDUCIBLE PROTEIN 27-LIKE 2"/>
    <property type="match status" value="1"/>
</dbReference>
<reference evidence="8 9" key="1">
    <citation type="journal article" date="2019" name="Nat. Ecol. Evol.">
        <title>Megaphylogeny resolves global patterns of mushroom evolution.</title>
        <authorList>
            <person name="Varga T."/>
            <person name="Krizsan K."/>
            <person name="Foldi C."/>
            <person name="Dima B."/>
            <person name="Sanchez-Garcia M."/>
            <person name="Sanchez-Ramirez S."/>
            <person name="Szollosi G.J."/>
            <person name="Szarkandi J.G."/>
            <person name="Papp V."/>
            <person name="Albert L."/>
            <person name="Andreopoulos W."/>
            <person name="Angelini C."/>
            <person name="Antonin V."/>
            <person name="Barry K.W."/>
            <person name="Bougher N.L."/>
            <person name="Buchanan P."/>
            <person name="Buyck B."/>
            <person name="Bense V."/>
            <person name="Catcheside P."/>
            <person name="Chovatia M."/>
            <person name="Cooper J."/>
            <person name="Damon W."/>
            <person name="Desjardin D."/>
            <person name="Finy P."/>
            <person name="Geml J."/>
            <person name="Haridas S."/>
            <person name="Hughes K."/>
            <person name="Justo A."/>
            <person name="Karasinski D."/>
            <person name="Kautmanova I."/>
            <person name="Kiss B."/>
            <person name="Kocsube S."/>
            <person name="Kotiranta H."/>
            <person name="LaButti K.M."/>
            <person name="Lechner B.E."/>
            <person name="Liimatainen K."/>
            <person name="Lipzen A."/>
            <person name="Lukacs Z."/>
            <person name="Mihaltcheva S."/>
            <person name="Morgado L.N."/>
            <person name="Niskanen T."/>
            <person name="Noordeloos M.E."/>
            <person name="Ohm R.A."/>
            <person name="Ortiz-Santana B."/>
            <person name="Ovrebo C."/>
            <person name="Racz N."/>
            <person name="Riley R."/>
            <person name="Savchenko A."/>
            <person name="Shiryaev A."/>
            <person name="Soop K."/>
            <person name="Spirin V."/>
            <person name="Szebenyi C."/>
            <person name="Tomsovsky M."/>
            <person name="Tulloss R.E."/>
            <person name="Uehling J."/>
            <person name="Grigoriev I.V."/>
            <person name="Vagvolgyi C."/>
            <person name="Papp T."/>
            <person name="Martin F.M."/>
            <person name="Miettinen O."/>
            <person name="Hibbett D.S."/>
            <person name="Nagy L.G."/>
        </authorList>
    </citation>
    <scope>NUCLEOTIDE SEQUENCE [LARGE SCALE GENOMIC DNA]</scope>
    <source>
        <strain evidence="8 9">CBS 121175</strain>
    </source>
</reference>
<gene>
    <name evidence="8" type="ORF">FA15DRAFT_670184</name>
</gene>
<comment type="subcellular location">
    <subcellularLocation>
        <location evidence="1">Membrane</location>
        <topology evidence="1">Multi-pass membrane protein</topology>
    </subcellularLocation>
</comment>
<dbReference type="Pfam" id="PF06140">
    <property type="entry name" value="Ifi-6-16"/>
    <property type="match status" value="1"/>
</dbReference>
<keyword evidence="3 7" id="KW-0812">Transmembrane</keyword>
<name>A0A5C3KTG0_COPMA</name>
<feature type="transmembrane region" description="Helical" evidence="7">
    <location>
        <begin position="132"/>
        <end position="160"/>
    </location>
</feature>
<evidence type="ECO:0000256" key="6">
    <source>
        <dbReference type="SAM" id="MobiDB-lite"/>
    </source>
</evidence>
<keyword evidence="5 7" id="KW-0472">Membrane</keyword>
<dbReference type="GO" id="GO:0016020">
    <property type="term" value="C:membrane"/>
    <property type="evidence" value="ECO:0007669"/>
    <property type="project" value="UniProtKB-SubCell"/>
</dbReference>
<evidence type="ECO:0000256" key="3">
    <source>
        <dbReference type="ARBA" id="ARBA00022692"/>
    </source>
</evidence>
<dbReference type="EMBL" id="ML210213">
    <property type="protein sequence ID" value="TFK23716.1"/>
    <property type="molecule type" value="Genomic_DNA"/>
</dbReference>
<organism evidence="8 9">
    <name type="scientific">Coprinopsis marcescibilis</name>
    <name type="common">Agaric fungus</name>
    <name type="synonym">Psathyrella marcescibilis</name>
    <dbReference type="NCBI Taxonomy" id="230819"/>
    <lineage>
        <taxon>Eukaryota</taxon>
        <taxon>Fungi</taxon>
        <taxon>Dikarya</taxon>
        <taxon>Basidiomycota</taxon>
        <taxon>Agaricomycotina</taxon>
        <taxon>Agaricomycetes</taxon>
        <taxon>Agaricomycetidae</taxon>
        <taxon>Agaricales</taxon>
        <taxon>Agaricineae</taxon>
        <taxon>Psathyrellaceae</taxon>
        <taxon>Coprinopsis</taxon>
    </lineage>
</organism>